<dbReference type="RefSeq" id="WP_132399867.1">
    <property type="nucleotide sequence ID" value="NZ_SMKA01000001.1"/>
</dbReference>
<name>A0A4R4QKF7_9ACTN</name>
<gene>
    <name evidence="1" type="ORF">E1261_00355</name>
</gene>
<sequence>MSQESQGEIDAAWQAMKLKHGCVCLKNQTSPECNLHKDQKEISVMFQGLFDKAADITDIEFSHRMDALHIDIYGEA</sequence>
<dbReference type="Proteomes" id="UP000295075">
    <property type="component" value="Unassembled WGS sequence"/>
</dbReference>
<evidence type="ECO:0000313" key="1">
    <source>
        <dbReference type="EMBL" id="TDC35813.1"/>
    </source>
</evidence>
<organism evidence="1 2">
    <name type="scientific">Kribbella albertanoniae</name>
    <dbReference type="NCBI Taxonomy" id="1266829"/>
    <lineage>
        <taxon>Bacteria</taxon>
        <taxon>Bacillati</taxon>
        <taxon>Actinomycetota</taxon>
        <taxon>Actinomycetes</taxon>
        <taxon>Propionibacteriales</taxon>
        <taxon>Kribbellaceae</taxon>
        <taxon>Kribbella</taxon>
    </lineage>
</organism>
<proteinExistence type="predicted"/>
<dbReference type="OrthoDB" id="9842214at2"/>
<evidence type="ECO:0000313" key="2">
    <source>
        <dbReference type="Proteomes" id="UP000295075"/>
    </source>
</evidence>
<comment type="caution">
    <text evidence="1">The sequence shown here is derived from an EMBL/GenBank/DDBJ whole genome shotgun (WGS) entry which is preliminary data.</text>
</comment>
<dbReference type="AlphaFoldDB" id="A0A4R4QKF7"/>
<reference evidence="1 2" key="1">
    <citation type="submission" date="2019-03" db="EMBL/GenBank/DDBJ databases">
        <title>Draft genome sequences of novel Actinobacteria.</title>
        <authorList>
            <person name="Sahin N."/>
            <person name="Ay H."/>
            <person name="Saygin H."/>
        </authorList>
    </citation>
    <scope>NUCLEOTIDE SEQUENCE [LARGE SCALE GENOMIC DNA]</scope>
    <source>
        <strain evidence="1 2">JCM 30547</strain>
    </source>
</reference>
<keyword evidence="2" id="KW-1185">Reference proteome</keyword>
<dbReference type="EMBL" id="SMKA01000001">
    <property type="protein sequence ID" value="TDC35813.1"/>
    <property type="molecule type" value="Genomic_DNA"/>
</dbReference>
<accession>A0A4R4QKF7</accession>
<protein>
    <submittedName>
        <fullName evidence="1">Uncharacterized protein</fullName>
    </submittedName>
</protein>